<dbReference type="EMBL" id="BAAANK010000004">
    <property type="protein sequence ID" value="GAA1833937.1"/>
    <property type="molecule type" value="Genomic_DNA"/>
</dbReference>
<keyword evidence="1" id="KW-1133">Transmembrane helix</keyword>
<keyword evidence="1" id="KW-0812">Transmembrane</keyword>
<reference evidence="2 3" key="1">
    <citation type="journal article" date="2019" name="Int. J. Syst. Evol. Microbiol.">
        <title>The Global Catalogue of Microorganisms (GCM) 10K type strain sequencing project: providing services to taxonomists for standard genome sequencing and annotation.</title>
        <authorList>
            <consortium name="The Broad Institute Genomics Platform"/>
            <consortium name="The Broad Institute Genome Sequencing Center for Infectious Disease"/>
            <person name="Wu L."/>
            <person name="Ma J."/>
        </authorList>
    </citation>
    <scope>NUCLEOTIDE SEQUENCE [LARGE SCALE GENOMIC DNA]</scope>
    <source>
        <strain evidence="2 3">JCM 14323</strain>
    </source>
</reference>
<name>A0ABN2MQI1_9MICO</name>
<dbReference type="Pfam" id="PF09656">
    <property type="entry name" value="PGPGW"/>
    <property type="match status" value="1"/>
</dbReference>
<evidence type="ECO:0000313" key="3">
    <source>
        <dbReference type="Proteomes" id="UP001501746"/>
    </source>
</evidence>
<feature type="transmembrane region" description="Helical" evidence="1">
    <location>
        <begin position="57"/>
        <end position="77"/>
    </location>
</feature>
<evidence type="ECO:0008006" key="4">
    <source>
        <dbReference type="Google" id="ProtNLM"/>
    </source>
</evidence>
<protein>
    <recommendedName>
        <fullName evidence="4">TIGR02611 family protein</fullName>
    </recommendedName>
</protein>
<feature type="transmembrane region" description="Helical" evidence="1">
    <location>
        <begin position="83"/>
        <end position="102"/>
    </location>
</feature>
<evidence type="ECO:0000313" key="2">
    <source>
        <dbReference type="EMBL" id="GAA1833937.1"/>
    </source>
</evidence>
<organism evidence="2 3">
    <name type="scientific">Agromyces salentinus</name>
    <dbReference type="NCBI Taxonomy" id="269421"/>
    <lineage>
        <taxon>Bacteria</taxon>
        <taxon>Bacillati</taxon>
        <taxon>Actinomycetota</taxon>
        <taxon>Actinomycetes</taxon>
        <taxon>Micrococcales</taxon>
        <taxon>Microbacteriaceae</taxon>
        <taxon>Agromyces</taxon>
    </lineage>
</organism>
<comment type="caution">
    <text evidence="2">The sequence shown here is derived from an EMBL/GenBank/DDBJ whole genome shotgun (WGS) entry which is preliminary data.</text>
</comment>
<keyword evidence="3" id="KW-1185">Reference proteome</keyword>
<sequence>MPSRPTRVQLAIYRESMVTERELSDDIVEAERPDRPIRRLLRGIRRRIHERPALRRAYRVLVGVLGGTIAVGGLALVPLPGPGWLVVFLGLAILGTEFAWAARVAGWLKRMLARFWAWWQARRAARAAS</sequence>
<evidence type="ECO:0000256" key="1">
    <source>
        <dbReference type="SAM" id="Phobius"/>
    </source>
</evidence>
<proteinExistence type="predicted"/>
<accession>A0ABN2MQI1</accession>
<dbReference type="Proteomes" id="UP001501746">
    <property type="component" value="Unassembled WGS sequence"/>
</dbReference>
<dbReference type="NCBIfam" id="TIGR02611">
    <property type="entry name" value="TIGR02611 family protein"/>
    <property type="match status" value="1"/>
</dbReference>
<keyword evidence="1" id="KW-0472">Membrane</keyword>
<dbReference type="InterPro" id="IPR019099">
    <property type="entry name" value="Uncharacterised_PGPGW_TM"/>
</dbReference>
<dbReference type="InterPro" id="IPR013434">
    <property type="entry name" value="CHP02611"/>
</dbReference>
<gene>
    <name evidence="2" type="ORF">GCM10009750_17800</name>
</gene>